<reference evidence="1" key="2">
    <citation type="submission" date="2025-03" db="EMBL/GenBank/DDBJ databases">
        <authorList>
            <consortium name="ELIXIR-Norway"/>
            <consortium name="Elixir Norway"/>
        </authorList>
    </citation>
    <scope>NUCLEOTIDE SEQUENCE</scope>
</reference>
<proteinExistence type="predicted"/>
<accession>A0AC59Z9G1</accession>
<evidence type="ECO:0000313" key="2">
    <source>
        <dbReference type="Proteomes" id="UP001162501"/>
    </source>
</evidence>
<organism evidence="1 2">
    <name type="scientific">Rangifer tarandus platyrhynchus</name>
    <name type="common">Svalbard reindeer</name>
    <dbReference type="NCBI Taxonomy" id="3082113"/>
    <lineage>
        <taxon>Eukaryota</taxon>
        <taxon>Metazoa</taxon>
        <taxon>Chordata</taxon>
        <taxon>Craniata</taxon>
        <taxon>Vertebrata</taxon>
        <taxon>Euteleostomi</taxon>
        <taxon>Mammalia</taxon>
        <taxon>Eutheria</taxon>
        <taxon>Laurasiatheria</taxon>
        <taxon>Artiodactyla</taxon>
        <taxon>Ruminantia</taxon>
        <taxon>Pecora</taxon>
        <taxon>Cervidae</taxon>
        <taxon>Odocoileinae</taxon>
        <taxon>Rangifer</taxon>
    </lineage>
</organism>
<gene>
    <name evidence="1" type="ORF">MRATA1EN22A_LOCUS15577</name>
</gene>
<name>A0AC59Z9G1_RANTA</name>
<evidence type="ECO:0000313" key="1">
    <source>
        <dbReference type="EMBL" id="CAN0320511.1"/>
    </source>
</evidence>
<sequence>MALGKLLRQRLLAHPLAALEPLISSPPLSVESCLGRLTQHTCQEPPTRAGSGHSEGGSLGELAVLPGRGRSSHSPQAHGLGQRDIRSADGLVGVSKHPPQLTAS</sequence>
<dbReference type="EMBL" id="OX596110">
    <property type="protein sequence ID" value="CAN0320511.1"/>
    <property type="molecule type" value="Genomic_DNA"/>
</dbReference>
<reference evidence="1" key="1">
    <citation type="submission" date="2023-05" db="EMBL/GenBank/DDBJ databases">
        <authorList>
            <consortium name="ELIXIR-Norway"/>
        </authorList>
    </citation>
    <scope>NUCLEOTIDE SEQUENCE</scope>
</reference>
<dbReference type="Proteomes" id="UP001162501">
    <property type="component" value="Chromosome 26"/>
</dbReference>
<protein>
    <submittedName>
        <fullName evidence="1">Uncharacterized protein</fullName>
    </submittedName>
</protein>